<dbReference type="AlphaFoldDB" id="A0A0F8ZLD2"/>
<sequence>ADVLIAPNGTDTIEGVNANYRVPSYATFELISDGTIWYELSRSDAS</sequence>
<proteinExistence type="predicted"/>
<evidence type="ECO:0000313" key="1">
    <source>
        <dbReference type="EMBL" id="KKK67214.1"/>
    </source>
</evidence>
<dbReference type="EMBL" id="LAZR01059720">
    <property type="protein sequence ID" value="KKK67214.1"/>
    <property type="molecule type" value="Genomic_DNA"/>
</dbReference>
<comment type="caution">
    <text evidence="1">The sequence shown here is derived from an EMBL/GenBank/DDBJ whole genome shotgun (WGS) entry which is preliminary data.</text>
</comment>
<name>A0A0F8ZLD2_9ZZZZ</name>
<organism evidence="1">
    <name type="scientific">marine sediment metagenome</name>
    <dbReference type="NCBI Taxonomy" id="412755"/>
    <lineage>
        <taxon>unclassified sequences</taxon>
        <taxon>metagenomes</taxon>
        <taxon>ecological metagenomes</taxon>
    </lineage>
</organism>
<protein>
    <submittedName>
        <fullName evidence="1">Uncharacterized protein</fullName>
    </submittedName>
</protein>
<feature type="non-terminal residue" evidence="1">
    <location>
        <position position="1"/>
    </location>
</feature>
<reference evidence="1" key="1">
    <citation type="journal article" date="2015" name="Nature">
        <title>Complex archaea that bridge the gap between prokaryotes and eukaryotes.</title>
        <authorList>
            <person name="Spang A."/>
            <person name="Saw J.H."/>
            <person name="Jorgensen S.L."/>
            <person name="Zaremba-Niedzwiedzka K."/>
            <person name="Martijn J."/>
            <person name="Lind A.E."/>
            <person name="van Eijk R."/>
            <person name="Schleper C."/>
            <person name="Guy L."/>
            <person name="Ettema T.J."/>
        </authorList>
    </citation>
    <scope>NUCLEOTIDE SEQUENCE</scope>
</reference>
<accession>A0A0F8ZLD2</accession>
<gene>
    <name evidence="1" type="ORF">LCGC14_2956320</name>
</gene>